<dbReference type="PROSITE" id="PS50011">
    <property type="entry name" value="PROTEIN_KINASE_DOM"/>
    <property type="match status" value="1"/>
</dbReference>
<dbReference type="InterPro" id="IPR000719">
    <property type="entry name" value="Prot_kinase_dom"/>
</dbReference>
<evidence type="ECO:0000313" key="5">
    <source>
        <dbReference type="Proteomes" id="UP000007148"/>
    </source>
</evidence>
<accession>G4T597</accession>
<protein>
    <recommendedName>
        <fullName evidence="3">Protein kinase domain-containing protein</fullName>
    </recommendedName>
</protein>
<dbReference type="Proteomes" id="UP000007148">
    <property type="component" value="Unassembled WGS sequence"/>
</dbReference>
<dbReference type="HOGENOM" id="CLU_449128_0_0_1"/>
<dbReference type="STRING" id="1109443.G4T597"/>
<dbReference type="GO" id="GO:0005524">
    <property type="term" value="F:ATP binding"/>
    <property type="evidence" value="ECO:0007669"/>
    <property type="project" value="UniProtKB-KW"/>
</dbReference>
<evidence type="ECO:0000256" key="2">
    <source>
        <dbReference type="ARBA" id="ARBA00022840"/>
    </source>
</evidence>
<dbReference type="InterPro" id="IPR008271">
    <property type="entry name" value="Ser/Thr_kinase_AS"/>
</dbReference>
<dbReference type="InterPro" id="IPR011009">
    <property type="entry name" value="Kinase-like_dom_sf"/>
</dbReference>
<proteinExistence type="predicted"/>
<dbReference type="GO" id="GO:0004672">
    <property type="term" value="F:protein kinase activity"/>
    <property type="evidence" value="ECO:0007669"/>
    <property type="project" value="InterPro"/>
</dbReference>
<comment type="caution">
    <text evidence="4">The sequence shown here is derived from an EMBL/GenBank/DDBJ whole genome shotgun (WGS) entry which is preliminary data.</text>
</comment>
<evidence type="ECO:0000259" key="3">
    <source>
        <dbReference type="PROSITE" id="PS50011"/>
    </source>
</evidence>
<name>G4T597_SERID</name>
<organism evidence="4 5">
    <name type="scientific">Serendipita indica (strain DSM 11827)</name>
    <name type="common">Root endophyte fungus</name>
    <name type="synonym">Piriformospora indica</name>
    <dbReference type="NCBI Taxonomy" id="1109443"/>
    <lineage>
        <taxon>Eukaryota</taxon>
        <taxon>Fungi</taxon>
        <taxon>Dikarya</taxon>
        <taxon>Basidiomycota</taxon>
        <taxon>Agaricomycotina</taxon>
        <taxon>Agaricomycetes</taxon>
        <taxon>Sebacinales</taxon>
        <taxon>Serendipitaceae</taxon>
        <taxon>Serendipita</taxon>
    </lineage>
</organism>
<dbReference type="OrthoDB" id="4062651at2759"/>
<dbReference type="InParanoid" id="G4T597"/>
<dbReference type="EMBL" id="CAFZ01000002">
    <property type="protein sequence ID" value="CCA66459.1"/>
    <property type="molecule type" value="Genomic_DNA"/>
</dbReference>
<evidence type="ECO:0000313" key="4">
    <source>
        <dbReference type="EMBL" id="CCA66459.1"/>
    </source>
</evidence>
<reference evidence="4 5" key="1">
    <citation type="journal article" date="2011" name="PLoS Pathog.">
        <title>Endophytic Life Strategies Decoded by Genome and Transcriptome Analyses of the Mutualistic Root Symbiont Piriformospora indica.</title>
        <authorList>
            <person name="Zuccaro A."/>
            <person name="Lahrmann U."/>
            <person name="Guldener U."/>
            <person name="Langen G."/>
            <person name="Pfiffi S."/>
            <person name="Biedenkopf D."/>
            <person name="Wong P."/>
            <person name="Samans B."/>
            <person name="Grimm C."/>
            <person name="Basiewicz M."/>
            <person name="Murat C."/>
            <person name="Martin F."/>
            <person name="Kogel K.H."/>
        </authorList>
    </citation>
    <scope>NUCLEOTIDE SEQUENCE [LARGE SCALE GENOMIC DNA]</scope>
    <source>
        <strain evidence="4 5">DSM 11827</strain>
    </source>
</reference>
<keyword evidence="5" id="KW-1185">Reference proteome</keyword>
<sequence>MLTLSLRQKEAGRSVEDAVRCISRGDALVETWNLCRKIAVHLQSGSRLENLVERLGYLAMRDQSCQVSRGLERKSHKKTQPEQCNISVPTVLEPHFHSFEPISLLSSPESIHAPHIAITLTYEQSRSPHDISINDLTTSHEQITDPNELFIVPNPILPPTPSSLRTIHEDAIESTFERDNHNYQPPSPVVFFNPFARPSVSPQVYSPPATPAVHMDSLPPDLNAQEEEEAIASNHDPVNLTGRIKKLMDPPIALGGTSDIFYGEWQAPVPKKVAVKLLRTTNKNCIETVRRRLRREMRLWWKCRHRNIIPLYGFASDFGNMDAMISPWMKNGSAPVYIKANKCSWAERLKLLNDVTAGLKYLHHFEPPIIHGDLKPMNILISDRNDACLCDFGLARVIQSDGGPSGFTTSNFAGSVRYMAPELLNPEDEETVPLVDAASDIYALGCVGLELMTDQIPYANRTLDAQVIHDVVVSKSPPAKRSQCSSLSIVSVSHNKLWDLLKWTWNREPTQRPNIDQVGRMLVECRPQQGPLLAADISNGPHQSLAGQKRYSLAVPTSRSMATVPAKRGSGESLSKQIPPLSVLRWRAHSDRAPNLPSRSGYGVTSSR</sequence>
<dbReference type="eggNOG" id="KOG0192">
    <property type="taxonomic scope" value="Eukaryota"/>
</dbReference>
<dbReference type="PANTHER" id="PTHR44329:SF298">
    <property type="entry name" value="MIXED LINEAGE KINASE DOMAIN-LIKE PROTEIN"/>
    <property type="match status" value="1"/>
</dbReference>
<dbReference type="Gene3D" id="1.10.510.10">
    <property type="entry name" value="Transferase(Phosphotransferase) domain 1"/>
    <property type="match status" value="1"/>
</dbReference>
<dbReference type="SUPFAM" id="SSF56112">
    <property type="entry name" value="Protein kinase-like (PK-like)"/>
    <property type="match status" value="1"/>
</dbReference>
<dbReference type="PROSITE" id="PS00108">
    <property type="entry name" value="PROTEIN_KINASE_ST"/>
    <property type="match status" value="1"/>
</dbReference>
<dbReference type="SMART" id="SM00220">
    <property type="entry name" value="S_TKc"/>
    <property type="match status" value="1"/>
</dbReference>
<keyword evidence="1" id="KW-0547">Nucleotide-binding</keyword>
<keyword evidence="2" id="KW-0067">ATP-binding</keyword>
<feature type="domain" description="Protein kinase" evidence="3">
    <location>
        <begin position="246"/>
        <end position="533"/>
    </location>
</feature>
<gene>
    <name evidence="4" type="ORF">PIIN_00145</name>
</gene>
<evidence type="ECO:0000256" key="1">
    <source>
        <dbReference type="ARBA" id="ARBA00022741"/>
    </source>
</evidence>
<dbReference type="Pfam" id="PF00069">
    <property type="entry name" value="Pkinase"/>
    <property type="match status" value="1"/>
</dbReference>
<dbReference type="AlphaFoldDB" id="G4T597"/>
<dbReference type="InterPro" id="IPR051681">
    <property type="entry name" value="Ser/Thr_Kinases-Pseudokinases"/>
</dbReference>
<dbReference type="PANTHER" id="PTHR44329">
    <property type="entry name" value="SERINE/THREONINE-PROTEIN KINASE TNNI3K-RELATED"/>
    <property type="match status" value="1"/>
</dbReference>
<dbReference type="GO" id="GO:0097527">
    <property type="term" value="P:necroptotic signaling pathway"/>
    <property type="evidence" value="ECO:0007669"/>
    <property type="project" value="TreeGrafter"/>
</dbReference>